<keyword evidence="3" id="KW-1003">Cell membrane</keyword>
<dbReference type="CDD" id="cd00010">
    <property type="entry name" value="AAI_LTSS"/>
    <property type="match status" value="1"/>
</dbReference>
<comment type="similarity">
    <text evidence="2">Belongs to the plant LTP family.</text>
</comment>
<dbReference type="EMBL" id="KB870809">
    <property type="protein sequence ID" value="EOA24775.1"/>
    <property type="molecule type" value="Genomic_DNA"/>
</dbReference>
<keyword evidence="7" id="KW-1015">Disulfide bond</keyword>
<keyword evidence="4" id="KW-0336">GPI-anchor</keyword>
<keyword evidence="11" id="KW-0812">Transmembrane</keyword>
<keyword evidence="8" id="KW-0325">Glycoprotein</keyword>
<dbReference type="Pfam" id="PF14368">
    <property type="entry name" value="LTP_2"/>
    <property type="match status" value="1"/>
</dbReference>
<evidence type="ECO:0000256" key="8">
    <source>
        <dbReference type="ARBA" id="ARBA00023180"/>
    </source>
</evidence>
<evidence type="ECO:0000256" key="2">
    <source>
        <dbReference type="ARBA" id="ARBA00009748"/>
    </source>
</evidence>
<dbReference type="STRING" id="81985.R0HHU9"/>
<dbReference type="eggNOG" id="ENOG502S59X">
    <property type="taxonomic scope" value="Eukaryota"/>
</dbReference>
<feature type="region of interest" description="Disordered" evidence="10">
    <location>
        <begin position="139"/>
        <end position="165"/>
    </location>
</feature>
<keyword evidence="5 12" id="KW-0732">Signal</keyword>
<dbReference type="InterPro" id="IPR016140">
    <property type="entry name" value="Bifunc_inhib/LTP/seed_store"/>
</dbReference>
<dbReference type="KEGG" id="crb:17886158"/>
<dbReference type="AlphaFoldDB" id="R0HHU9"/>
<name>R0HHU9_9BRAS</name>
<dbReference type="SUPFAM" id="SSF47699">
    <property type="entry name" value="Bifunctional inhibitor/lipid-transfer protein/seed storage 2S albumin"/>
    <property type="match status" value="1"/>
</dbReference>
<evidence type="ECO:0000256" key="3">
    <source>
        <dbReference type="ARBA" id="ARBA00022475"/>
    </source>
</evidence>
<feature type="transmembrane region" description="Helical" evidence="11">
    <location>
        <begin position="175"/>
        <end position="196"/>
    </location>
</feature>
<evidence type="ECO:0000256" key="12">
    <source>
        <dbReference type="SAM" id="SignalP"/>
    </source>
</evidence>
<protein>
    <recommendedName>
        <fullName evidence="13">Bifunctional inhibitor/plant lipid transfer protein/seed storage helical domain-containing protein</fullName>
    </recommendedName>
</protein>
<evidence type="ECO:0000256" key="1">
    <source>
        <dbReference type="ARBA" id="ARBA00004609"/>
    </source>
</evidence>
<dbReference type="Proteomes" id="UP000029121">
    <property type="component" value="Unassembled WGS sequence"/>
</dbReference>
<comment type="subcellular location">
    <subcellularLocation>
        <location evidence="1">Cell membrane</location>
        <topology evidence="1">Lipid-anchor</topology>
        <topology evidence="1">GPI-anchor</topology>
    </subcellularLocation>
</comment>
<dbReference type="Gene3D" id="1.10.110.10">
    <property type="entry name" value="Plant lipid-transfer and hydrophobic proteins"/>
    <property type="match status" value="1"/>
</dbReference>
<evidence type="ECO:0000256" key="5">
    <source>
        <dbReference type="ARBA" id="ARBA00022729"/>
    </source>
</evidence>
<feature type="chain" id="PRO_5004343079" description="Bifunctional inhibitor/plant lipid transfer protein/seed storage helical domain-containing protein" evidence="12">
    <location>
        <begin position="24"/>
        <end position="197"/>
    </location>
</feature>
<evidence type="ECO:0000259" key="13">
    <source>
        <dbReference type="SMART" id="SM00499"/>
    </source>
</evidence>
<dbReference type="FunFam" id="1.10.110.10:FF:000001">
    <property type="entry name" value="Bifunctional inhibitor/lipid-transfer protein/seed storage 2S albumin superfamily protein"/>
    <property type="match status" value="1"/>
</dbReference>
<evidence type="ECO:0000256" key="11">
    <source>
        <dbReference type="SAM" id="Phobius"/>
    </source>
</evidence>
<dbReference type="GO" id="GO:0098552">
    <property type="term" value="C:side of membrane"/>
    <property type="evidence" value="ECO:0007669"/>
    <property type="project" value="UniProtKB-KW"/>
</dbReference>
<reference evidence="15" key="1">
    <citation type="journal article" date="2013" name="Nat. Genet.">
        <title>The Capsella rubella genome and the genomic consequences of rapid mating system evolution.</title>
        <authorList>
            <person name="Slotte T."/>
            <person name="Hazzouri K.M."/>
            <person name="Agren J.A."/>
            <person name="Koenig D."/>
            <person name="Maumus F."/>
            <person name="Guo Y.L."/>
            <person name="Steige K."/>
            <person name="Platts A.E."/>
            <person name="Escobar J.S."/>
            <person name="Newman L.K."/>
            <person name="Wang W."/>
            <person name="Mandakova T."/>
            <person name="Vello E."/>
            <person name="Smith L.M."/>
            <person name="Henz S.R."/>
            <person name="Steffen J."/>
            <person name="Takuno S."/>
            <person name="Brandvain Y."/>
            <person name="Coop G."/>
            <person name="Andolfatto P."/>
            <person name="Hu T.T."/>
            <person name="Blanchette M."/>
            <person name="Clark R.M."/>
            <person name="Quesneville H."/>
            <person name="Nordborg M."/>
            <person name="Gaut B.S."/>
            <person name="Lysak M.A."/>
            <person name="Jenkins J."/>
            <person name="Grimwood J."/>
            <person name="Chapman J."/>
            <person name="Prochnik S."/>
            <person name="Shu S."/>
            <person name="Rokhsar D."/>
            <person name="Schmutz J."/>
            <person name="Weigel D."/>
            <person name="Wright S.I."/>
        </authorList>
    </citation>
    <scope>NUCLEOTIDE SEQUENCE [LARGE SCALE GENOMIC DNA]</scope>
    <source>
        <strain evidence="15">cv. Monte Gargano</strain>
    </source>
</reference>
<dbReference type="GO" id="GO:0005886">
    <property type="term" value="C:plasma membrane"/>
    <property type="evidence" value="ECO:0007669"/>
    <property type="project" value="UniProtKB-SubCell"/>
</dbReference>
<evidence type="ECO:0000256" key="7">
    <source>
        <dbReference type="ARBA" id="ARBA00023157"/>
    </source>
</evidence>
<dbReference type="InterPro" id="IPR043325">
    <property type="entry name" value="LTSS"/>
</dbReference>
<proteinExistence type="inferred from homology"/>
<evidence type="ECO:0000256" key="4">
    <source>
        <dbReference type="ARBA" id="ARBA00022622"/>
    </source>
</evidence>
<keyword evidence="11" id="KW-1133">Transmembrane helix</keyword>
<evidence type="ECO:0000256" key="10">
    <source>
        <dbReference type="SAM" id="MobiDB-lite"/>
    </source>
</evidence>
<keyword evidence="6 11" id="KW-0472">Membrane</keyword>
<evidence type="ECO:0000256" key="9">
    <source>
        <dbReference type="ARBA" id="ARBA00023288"/>
    </source>
</evidence>
<evidence type="ECO:0000313" key="14">
    <source>
        <dbReference type="EMBL" id="EOA24775.1"/>
    </source>
</evidence>
<feature type="compositionally biased region" description="Low complexity" evidence="10">
    <location>
        <begin position="140"/>
        <end position="165"/>
    </location>
</feature>
<gene>
    <name evidence="14" type="ORF">CARUB_v10018054mg</name>
</gene>
<dbReference type="SMART" id="SM00499">
    <property type="entry name" value="AAI"/>
    <property type="match status" value="1"/>
</dbReference>
<dbReference type="InterPro" id="IPR036312">
    <property type="entry name" value="Bifun_inhib/LTP/seed_sf"/>
</dbReference>
<evidence type="ECO:0000256" key="6">
    <source>
        <dbReference type="ARBA" id="ARBA00023136"/>
    </source>
</evidence>
<dbReference type="PANTHER" id="PTHR33044">
    <property type="entry name" value="BIFUNCTIONAL INHIBITOR/LIPID-TRANSFER PROTEIN/SEED STORAGE 2S ALBUMIN SUPERFAMILY PROTEIN-RELATED"/>
    <property type="match status" value="1"/>
</dbReference>
<feature type="signal peptide" evidence="12">
    <location>
        <begin position="1"/>
        <end position="23"/>
    </location>
</feature>
<dbReference type="OrthoDB" id="785314at2759"/>
<sequence length="197" mass="19596">MSNVVVITIVVLIAASLTGHVSAQMMDMSPTSGPSGAAPDCMTNLMNMTGCLSYVTVGEGGGAAKPDKTCCPALAGLVESSPQCLCYLLSGDIAAQLGVKIDKAKALKLPGVCGVVTPDPSLCSLFGVPVGAPVAMGNEGASPSSAPGPMSGSAESPSGLASGPSAPRISNAPSIATYSLFLNLIIFPLAFAFHTYC</sequence>
<keyword evidence="9" id="KW-0449">Lipoprotein</keyword>
<organism evidence="14 15">
    <name type="scientific">Capsella rubella</name>
    <dbReference type="NCBI Taxonomy" id="81985"/>
    <lineage>
        <taxon>Eukaryota</taxon>
        <taxon>Viridiplantae</taxon>
        <taxon>Streptophyta</taxon>
        <taxon>Embryophyta</taxon>
        <taxon>Tracheophyta</taxon>
        <taxon>Spermatophyta</taxon>
        <taxon>Magnoliopsida</taxon>
        <taxon>eudicotyledons</taxon>
        <taxon>Gunneridae</taxon>
        <taxon>Pentapetalae</taxon>
        <taxon>rosids</taxon>
        <taxon>malvids</taxon>
        <taxon>Brassicales</taxon>
        <taxon>Brassicaceae</taxon>
        <taxon>Camelineae</taxon>
        <taxon>Capsella</taxon>
    </lineage>
</organism>
<accession>R0HHU9</accession>
<keyword evidence="15" id="KW-1185">Reference proteome</keyword>
<feature type="domain" description="Bifunctional inhibitor/plant lipid transfer protein/seed storage helical" evidence="13">
    <location>
        <begin position="41"/>
        <end position="123"/>
    </location>
</feature>
<evidence type="ECO:0000313" key="15">
    <source>
        <dbReference type="Proteomes" id="UP000029121"/>
    </source>
</evidence>